<keyword evidence="4 9" id="KW-0808">Transferase</keyword>
<evidence type="ECO:0000259" key="12">
    <source>
        <dbReference type="Pfam" id="PF14306"/>
    </source>
</evidence>
<dbReference type="InterPro" id="IPR059117">
    <property type="entry name" value="APS_kinase_dom"/>
</dbReference>
<comment type="activity regulation">
    <text evidence="9">Allosterically inhibited by 3'-phosphoadenosine 5'-phosphosulfate (PAPS).</text>
</comment>
<comment type="subunit">
    <text evidence="8 9">Homohexamer. Dimer of trimers.</text>
</comment>
<dbReference type="CDD" id="cd02027">
    <property type="entry name" value="APSK"/>
    <property type="match status" value="1"/>
</dbReference>
<organism evidence="13 14">
    <name type="scientific">Trichoderma citrinoviride</name>
    <dbReference type="NCBI Taxonomy" id="58853"/>
    <lineage>
        <taxon>Eukaryota</taxon>
        <taxon>Fungi</taxon>
        <taxon>Dikarya</taxon>
        <taxon>Ascomycota</taxon>
        <taxon>Pezizomycotina</taxon>
        <taxon>Sordariomycetes</taxon>
        <taxon>Hypocreomycetidae</taxon>
        <taxon>Hypocreales</taxon>
        <taxon>Hypocreaceae</taxon>
        <taxon>Trichoderma</taxon>
    </lineage>
</organism>
<dbReference type="UniPathway" id="UPA00140">
    <property type="reaction ID" value="UER00204"/>
</dbReference>
<keyword evidence="7 9" id="KW-0067">ATP-binding</keyword>
<dbReference type="GO" id="GO:0010134">
    <property type="term" value="P:sulfate assimilation via adenylyl sulfate reduction"/>
    <property type="evidence" value="ECO:0007669"/>
    <property type="project" value="TreeGrafter"/>
</dbReference>
<comment type="catalytic activity">
    <reaction evidence="9">
        <text>sulfate + ATP + H(+) = adenosine 5'-phosphosulfate + diphosphate</text>
        <dbReference type="Rhea" id="RHEA:18133"/>
        <dbReference type="ChEBI" id="CHEBI:15378"/>
        <dbReference type="ChEBI" id="CHEBI:16189"/>
        <dbReference type="ChEBI" id="CHEBI:30616"/>
        <dbReference type="ChEBI" id="CHEBI:33019"/>
        <dbReference type="ChEBI" id="CHEBI:58243"/>
        <dbReference type="EC" id="2.7.7.4"/>
    </reaction>
</comment>
<dbReference type="SUPFAM" id="SSF52540">
    <property type="entry name" value="P-loop containing nucleoside triphosphate hydrolases"/>
    <property type="match status" value="1"/>
</dbReference>
<comment type="subcellular location">
    <subcellularLocation>
        <location evidence="9">Cytoplasm</location>
    </subcellularLocation>
</comment>
<evidence type="ECO:0000256" key="7">
    <source>
        <dbReference type="ARBA" id="ARBA00022840"/>
    </source>
</evidence>
<dbReference type="GO" id="GO:0004781">
    <property type="term" value="F:sulfate adenylyltransferase (ATP) activity"/>
    <property type="evidence" value="ECO:0007669"/>
    <property type="project" value="UniProtKB-UniRule"/>
</dbReference>
<gene>
    <name evidence="9" type="primary">MET3</name>
    <name evidence="13" type="ORF">BBK36DRAFT_1108820</name>
</gene>
<feature type="active site" evidence="9">
    <location>
        <position position="200"/>
    </location>
</feature>
<feature type="site" description="Transition state stabilizer" evidence="9">
    <location>
        <position position="207"/>
    </location>
</feature>
<keyword evidence="9" id="KW-0198">Cysteine biosynthesis</keyword>
<dbReference type="HAMAP" id="MF_03106">
    <property type="entry name" value="Sulf_adenylyltr_euk"/>
    <property type="match status" value="1"/>
</dbReference>
<keyword evidence="9" id="KW-0028">Amino-acid biosynthesis</keyword>
<evidence type="ECO:0000256" key="2">
    <source>
        <dbReference type="ARBA" id="ARBA00022490"/>
    </source>
</evidence>
<feature type="binding site" evidence="9">
    <location>
        <position position="516"/>
    </location>
    <ligand>
        <name>3'-phosphoadenylyl sulfate</name>
        <dbReference type="ChEBI" id="CHEBI:58339"/>
        <note>allosteric inhibitor</note>
    </ligand>
</feature>
<dbReference type="Pfam" id="PF01747">
    <property type="entry name" value="ATP-sulfurylase"/>
    <property type="match status" value="1"/>
</dbReference>
<dbReference type="Gene3D" id="3.10.400.10">
    <property type="entry name" value="Sulfate adenylyltransferase"/>
    <property type="match status" value="1"/>
</dbReference>
<feature type="region of interest" description="Allosteric regulation domain; adenylyl-sulfate kinase-like" evidence="9">
    <location>
        <begin position="396"/>
        <end position="574"/>
    </location>
</feature>
<feature type="binding site" evidence="9">
    <location>
        <begin position="292"/>
        <end position="295"/>
    </location>
    <ligand>
        <name>ATP</name>
        <dbReference type="ChEBI" id="CHEBI:30616"/>
    </ligand>
</feature>
<feature type="domain" description="APS kinase" evidence="10">
    <location>
        <begin position="396"/>
        <end position="548"/>
    </location>
</feature>
<keyword evidence="5 9" id="KW-0548">Nucleotidyltransferase</keyword>
<dbReference type="Pfam" id="PF14306">
    <property type="entry name" value="PUA_2"/>
    <property type="match status" value="1"/>
</dbReference>
<protein>
    <recommendedName>
        <fullName evidence="9">Sulfate adenylyltransferase</fullName>
        <ecNumber evidence="9">2.7.7.4</ecNumber>
    </recommendedName>
    <alternativeName>
        <fullName evidence="9">ATP-sulfurylase</fullName>
    </alternativeName>
    <alternativeName>
        <fullName evidence="9">Sulfate adenylate transferase</fullName>
        <shortName evidence="9">SAT</shortName>
    </alternativeName>
</protein>
<dbReference type="GO" id="GO:0005524">
    <property type="term" value="F:ATP binding"/>
    <property type="evidence" value="ECO:0007669"/>
    <property type="project" value="UniProtKB-KW"/>
</dbReference>
<evidence type="ECO:0000256" key="4">
    <source>
        <dbReference type="ARBA" id="ARBA00022679"/>
    </source>
</evidence>
<comment type="domain">
    <text evidence="9">The adenylyl-sulfate kinase (APS kinase) is non-functional. It is involved in allosteric regulation by PAPS. PAPS binding induces a large rotational rearrangement of domains lowering the substrate affinity of the enzyme.</text>
</comment>
<dbReference type="GO" id="GO:0019344">
    <property type="term" value="P:cysteine biosynthetic process"/>
    <property type="evidence" value="ECO:0007669"/>
    <property type="project" value="UniProtKB-KW"/>
</dbReference>
<dbReference type="FunFam" id="3.40.50.620:FF:000052">
    <property type="entry name" value="Sulfate adenylyltransferase"/>
    <property type="match status" value="1"/>
</dbReference>
<comment type="function">
    <text evidence="9">Catalyzes the first intracellular reaction of sulfate assimilation, forming adenosine-5'-phosphosulfate (APS) from inorganic sulfate and ATP. Plays an important role in sulfate activation as a component of the biosynthesis pathway of sulfur-containing amino acids.</text>
</comment>
<dbReference type="InterPro" id="IPR027417">
    <property type="entry name" value="P-loop_NTPase"/>
</dbReference>
<dbReference type="UniPathway" id="UPA00097"/>
<dbReference type="NCBIfam" id="TIGR00455">
    <property type="entry name" value="apsK"/>
    <property type="match status" value="1"/>
</dbReference>
<dbReference type="GO" id="GO:0070814">
    <property type="term" value="P:hydrogen sulfide biosynthetic process"/>
    <property type="evidence" value="ECO:0007669"/>
    <property type="project" value="UniProtKB-UniRule"/>
</dbReference>
<feature type="site" description="Transition state stabilizer" evidence="9">
    <location>
        <position position="204"/>
    </location>
</feature>
<keyword evidence="2 9" id="KW-0963">Cytoplasm</keyword>
<evidence type="ECO:0000313" key="13">
    <source>
        <dbReference type="EMBL" id="PTB70470.1"/>
    </source>
</evidence>
<comment type="catalytic activity">
    <reaction evidence="1">
        <text>adenosine 5'-phosphosulfate + ATP = 3'-phosphoadenylyl sulfate + ADP + H(+)</text>
        <dbReference type="Rhea" id="RHEA:24152"/>
        <dbReference type="ChEBI" id="CHEBI:15378"/>
        <dbReference type="ChEBI" id="CHEBI:30616"/>
        <dbReference type="ChEBI" id="CHEBI:58243"/>
        <dbReference type="ChEBI" id="CHEBI:58339"/>
        <dbReference type="ChEBI" id="CHEBI:456216"/>
        <dbReference type="EC" id="2.7.1.25"/>
    </reaction>
</comment>
<dbReference type="GO" id="GO:0005737">
    <property type="term" value="C:cytoplasm"/>
    <property type="evidence" value="ECO:0007669"/>
    <property type="project" value="UniProtKB-SubCell"/>
</dbReference>
<feature type="binding site" evidence="9">
    <location>
        <begin position="435"/>
        <end position="438"/>
    </location>
    <ligand>
        <name>3'-phosphoadenylyl sulfate</name>
        <dbReference type="ChEBI" id="CHEBI:58339"/>
        <note>allosteric inhibitor</note>
    </ligand>
</feature>
<feature type="binding site" evidence="9">
    <location>
        <position position="198"/>
    </location>
    <ligand>
        <name>sulfate</name>
        <dbReference type="ChEBI" id="CHEBI:16189"/>
    </ligand>
</feature>
<comment type="similarity">
    <text evidence="9">In the C-terminal section; belongs to the APS kinase family.</text>
</comment>
<dbReference type="EMBL" id="KZ680207">
    <property type="protein sequence ID" value="PTB70470.1"/>
    <property type="molecule type" value="Genomic_DNA"/>
</dbReference>
<keyword evidence="3 9" id="KW-0021">Allosteric enzyme</keyword>
<keyword evidence="9" id="KW-0486">Methionine biosynthesis</keyword>
<dbReference type="InterPro" id="IPR002650">
    <property type="entry name" value="Sulphate_adenylyltransferase"/>
</dbReference>
<feature type="binding site" evidence="9">
    <location>
        <position position="296"/>
    </location>
    <ligand>
        <name>sulfate</name>
        <dbReference type="ChEBI" id="CHEBI:16189"/>
    </ligand>
</feature>
<dbReference type="InterPro" id="IPR014729">
    <property type="entry name" value="Rossmann-like_a/b/a_fold"/>
</dbReference>
<comment type="caution">
    <text evidence="9">Lacks conserved residue(s) required for the propagation of feature annotation.</text>
</comment>
<feature type="domain" description="ATP-sulfurylase PUA-like" evidence="12">
    <location>
        <begin position="4"/>
        <end position="166"/>
    </location>
</feature>
<evidence type="ECO:0000256" key="8">
    <source>
        <dbReference type="ARBA" id="ARBA00062002"/>
    </source>
</evidence>
<accession>A0A2T4BMG8</accession>
<dbReference type="Pfam" id="PF01583">
    <property type="entry name" value="APS_kinase"/>
    <property type="match status" value="1"/>
</dbReference>
<feature type="site" description="Induces change in substrate recognition on ATP binding" evidence="9">
    <location>
        <position position="331"/>
    </location>
</feature>
<feature type="domain" description="Sulphate adenylyltransferase catalytic" evidence="11">
    <location>
        <begin position="175"/>
        <end position="388"/>
    </location>
</feature>
<sequence>MANAPHGGVLKDLFARDLPRQAELLEESETLPALVLSERHLCDLELILNGGFSPLEGFMTENDYNRVVKENRLESGLLFSMPITLDVDQAQIDELSIKPGARLTLRDFRDDRNLAILTVEDVYRPDKVQEAKLVFGSDDDTHPGVKHLLSVAKDFYVGGKLEAINRLEHYDFLDLRFTPAELRSHFNKLGWQKVVAFQTRNPMHRAHRELTVRAARSQQANVLIHPVVGLTKPGDIDHFTRVRVYRALLPRYPNGMAALALLPLAMRMGGPREALWHAIIRKNHGATHFIVGRDHAGPGKNKNGKDHYGPYDAQLLVQEHQEELGIKMVEFQEMIYIPDRDEYLPANEIPEGTRTMNISGTELRNRLRTGKEIPEWFSYPEVVKVLREQNPLPREKGFTVFLTGYQNSGKDQIARALQATLNQGGGRPVSMLLGETVRAELSSELGFSRQDRSLNIARIAFVASELTKAGAAVIAAPIGPYEADRKHARELIEKSGPFFLVHVATPLEYCEKTDRKGIYKKARAGEIKGFTGVDDPYEVPEKADLTVDLTKQNVRSIVHEIILLLESKGLLDRL</sequence>
<dbReference type="InterPro" id="IPR025980">
    <property type="entry name" value="ATP-Sase_PUA-like_dom"/>
</dbReference>
<evidence type="ECO:0000256" key="9">
    <source>
        <dbReference type="HAMAP-Rule" id="MF_03106"/>
    </source>
</evidence>
<evidence type="ECO:0000256" key="6">
    <source>
        <dbReference type="ARBA" id="ARBA00022741"/>
    </source>
</evidence>
<proteinExistence type="inferred from homology"/>
<reference evidence="14" key="1">
    <citation type="submission" date="2016-07" db="EMBL/GenBank/DDBJ databases">
        <title>Multiple horizontal gene transfer events from other fungi enriched the ability of initially mycotrophic Trichoderma (Ascomycota) to feed on dead plant biomass.</title>
        <authorList>
            <consortium name="DOE Joint Genome Institute"/>
            <person name="Atanasova L."/>
            <person name="Chenthamara K."/>
            <person name="Zhang J."/>
            <person name="Grujic M."/>
            <person name="Henrissat B."/>
            <person name="Kuo A."/>
            <person name="Aerts A."/>
            <person name="Salamov A."/>
            <person name="Lipzen A."/>
            <person name="Labutti K."/>
            <person name="Barry K."/>
            <person name="Miao Y."/>
            <person name="Rahimi M.J."/>
            <person name="Shen Q."/>
            <person name="Grigoriev I.V."/>
            <person name="Kubicek C.P."/>
            <person name="Druzhinina I.S."/>
        </authorList>
    </citation>
    <scope>NUCLEOTIDE SEQUENCE [LARGE SCALE GENOMIC DNA]</scope>
    <source>
        <strain evidence="14">TUCIM 6016</strain>
    </source>
</reference>
<feature type="binding site" evidence="9">
    <location>
        <begin position="198"/>
        <end position="201"/>
    </location>
    <ligand>
        <name>ATP</name>
        <dbReference type="ChEBI" id="CHEBI:30616"/>
    </ligand>
</feature>
<dbReference type="PANTHER" id="PTHR42700:SF1">
    <property type="entry name" value="SULFATE ADENYLYLTRANSFERASE"/>
    <property type="match status" value="1"/>
</dbReference>
<feature type="region of interest" description="N-terminal" evidence="9">
    <location>
        <begin position="1"/>
        <end position="170"/>
    </location>
</feature>
<dbReference type="OrthoDB" id="468at2759"/>
<feature type="binding site" evidence="9">
    <location>
        <position position="200"/>
    </location>
    <ligand>
        <name>sulfate</name>
        <dbReference type="ChEBI" id="CHEBI:16189"/>
    </ligand>
</feature>
<dbReference type="FunFam" id="3.40.50.300:FF:000802">
    <property type="entry name" value="Sulfate adenylyltransferase"/>
    <property type="match status" value="1"/>
</dbReference>
<dbReference type="AlphaFoldDB" id="A0A2T4BMG8"/>
<evidence type="ECO:0000259" key="11">
    <source>
        <dbReference type="Pfam" id="PF01747"/>
    </source>
</evidence>
<evidence type="ECO:0000256" key="5">
    <source>
        <dbReference type="ARBA" id="ARBA00022695"/>
    </source>
</evidence>
<comment type="similarity">
    <text evidence="9">In the N-terminal section; belongs to the sulfate adenylyltransferase family.</text>
</comment>
<feature type="active site" evidence="9">
    <location>
        <position position="199"/>
    </location>
</feature>
<name>A0A2T4BMG8_9HYPO</name>
<keyword evidence="14" id="KW-1185">Reference proteome</keyword>
<comment type="pathway">
    <text evidence="9">Sulfur metabolism; hydrogen sulfide biosynthesis; sulfite from sulfate: step 1/3.</text>
</comment>
<keyword evidence="6 9" id="KW-0547">Nucleotide-binding</keyword>
<dbReference type="EC" id="2.7.7.4" evidence="9"/>
<dbReference type="Proteomes" id="UP000241546">
    <property type="component" value="Unassembled WGS sequence"/>
</dbReference>
<dbReference type="GO" id="GO:0009086">
    <property type="term" value="P:methionine biosynthetic process"/>
    <property type="evidence" value="ECO:0007669"/>
    <property type="project" value="UniProtKB-KW"/>
</dbReference>
<dbReference type="InterPro" id="IPR050512">
    <property type="entry name" value="Sulf_AdTrans/APS_kinase"/>
</dbReference>
<dbReference type="Gene3D" id="3.40.50.300">
    <property type="entry name" value="P-loop containing nucleotide triphosphate hydrolases"/>
    <property type="match status" value="1"/>
</dbReference>
<evidence type="ECO:0000313" key="14">
    <source>
        <dbReference type="Proteomes" id="UP000241546"/>
    </source>
</evidence>
<evidence type="ECO:0000256" key="1">
    <source>
        <dbReference type="ARBA" id="ARBA00001823"/>
    </source>
</evidence>
<dbReference type="SUPFAM" id="SSF88697">
    <property type="entry name" value="PUA domain-like"/>
    <property type="match status" value="1"/>
</dbReference>
<dbReference type="InterPro" id="IPR024951">
    <property type="entry name" value="Sulfurylase_cat_dom"/>
</dbReference>
<dbReference type="CDD" id="cd00517">
    <property type="entry name" value="ATPS"/>
    <property type="match status" value="1"/>
</dbReference>
<dbReference type="GO" id="GO:0019379">
    <property type="term" value="P:sulfate assimilation, phosphoadenylyl sulfate reduction by phosphoadenylyl-sulfate reductase (thioredoxin)"/>
    <property type="evidence" value="ECO:0007669"/>
    <property type="project" value="TreeGrafter"/>
</dbReference>
<feature type="binding site" evidence="9">
    <location>
        <position position="334"/>
    </location>
    <ligand>
        <name>ATP</name>
        <dbReference type="ChEBI" id="CHEBI:30616"/>
    </ligand>
</feature>
<evidence type="ECO:0000259" key="10">
    <source>
        <dbReference type="Pfam" id="PF01583"/>
    </source>
</evidence>
<dbReference type="Gene3D" id="3.40.50.620">
    <property type="entry name" value="HUPs"/>
    <property type="match status" value="1"/>
</dbReference>
<dbReference type="SUPFAM" id="SSF52374">
    <property type="entry name" value="Nucleotidylyl transferase"/>
    <property type="match status" value="1"/>
</dbReference>
<feature type="active site" evidence="9">
    <location>
        <position position="201"/>
    </location>
</feature>
<dbReference type="NCBIfam" id="NF004040">
    <property type="entry name" value="PRK05537.1"/>
    <property type="match status" value="1"/>
</dbReference>
<dbReference type="NCBIfam" id="TIGR00339">
    <property type="entry name" value="sopT"/>
    <property type="match status" value="1"/>
</dbReference>
<dbReference type="InterPro" id="IPR002891">
    <property type="entry name" value="APS"/>
</dbReference>
<evidence type="ECO:0000256" key="3">
    <source>
        <dbReference type="ARBA" id="ARBA00022533"/>
    </source>
</evidence>
<dbReference type="GO" id="GO:0004020">
    <property type="term" value="F:adenylylsulfate kinase activity"/>
    <property type="evidence" value="ECO:0007669"/>
    <property type="project" value="UniProtKB-EC"/>
</dbReference>
<dbReference type="PANTHER" id="PTHR42700">
    <property type="entry name" value="SULFATE ADENYLYLTRANSFERASE"/>
    <property type="match status" value="1"/>
</dbReference>
<dbReference type="InterPro" id="IPR027535">
    <property type="entry name" value="Sulf_adenylyltr_euk"/>
</dbReference>
<dbReference type="FunFam" id="3.10.400.10:FF:000003">
    <property type="entry name" value="Sulfate adenylyltransferase"/>
    <property type="match status" value="1"/>
</dbReference>
<dbReference type="InterPro" id="IPR015947">
    <property type="entry name" value="PUA-like_sf"/>
</dbReference>